<evidence type="ECO:0000313" key="2">
    <source>
        <dbReference type="EMBL" id="QOV05549.1"/>
    </source>
</evidence>
<evidence type="ECO:0000256" key="1">
    <source>
        <dbReference type="SAM" id="MobiDB-lite"/>
    </source>
</evidence>
<dbReference type="EMBL" id="MT993626">
    <property type="protein sequence ID" value="QOV05549.1"/>
    <property type="molecule type" value="Genomic_DNA"/>
</dbReference>
<protein>
    <submittedName>
        <fullName evidence="2">Uncharacterized protein</fullName>
    </submittedName>
</protein>
<dbReference type="AlphaFoldDB" id="A0A7M2QP85"/>
<feature type="region of interest" description="Disordered" evidence="1">
    <location>
        <begin position="1"/>
        <end position="47"/>
    </location>
</feature>
<organism evidence="2">
    <name type="scientific">feces metagenome</name>
    <dbReference type="NCBI Taxonomy" id="1861841"/>
    <lineage>
        <taxon>unclassified sequences</taxon>
        <taxon>metagenomes</taxon>
        <taxon>organismal metagenomes</taxon>
    </lineage>
</organism>
<reference evidence="2" key="1">
    <citation type="submission" date="2020-09" db="EMBL/GenBank/DDBJ databases">
        <authorList>
            <person name="Eze J.U."/>
            <person name="Rahube T.O."/>
        </authorList>
    </citation>
    <scope>NUCLEOTIDE SEQUENCE</scope>
</reference>
<proteinExistence type="predicted"/>
<name>A0A7M2QP85_9ZZZZ</name>
<sequence>MNKAMRQAVQKARRKFDKVNDLAASNTPEARKASKAMSDVWTDRSPSSVKGFWVSKHAKG</sequence>
<accession>A0A7M2QP85</accession>